<dbReference type="EMBL" id="WHWB01032014">
    <property type="protein sequence ID" value="KAJ7427233.1"/>
    <property type="molecule type" value="Genomic_DNA"/>
</dbReference>
<proteinExistence type="predicted"/>
<dbReference type="PANTHER" id="PTHR48195:SF1">
    <property type="entry name" value="RIKEN CDNA 2410002F23 GENE"/>
    <property type="match status" value="1"/>
</dbReference>
<organism evidence="1 2">
    <name type="scientific">Willisornis vidua</name>
    <name type="common">Xingu scale-backed antbird</name>
    <dbReference type="NCBI Taxonomy" id="1566151"/>
    <lineage>
        <taxon>Eukaryota</taxon>
        <taxon>Metazoa</taxon>
        <taxon>Chordata</taxon>
        <taxon>Craniata</taxon>
        <taxon>Vertebrata</taxon>
        <taxon>Euteleostomi</taxon>
        <taxon>Archelosauria</taxon>
        <taxon>Archosauria</taxon>
        <taxon>Dinosauria</taxon>
        <taxon>Saurischia</taxon>
        <taxon>Theropoda</taxon>
        <taxon>Coelurosauria</taxon>
        <taxon>Aves</taxon>
        <taxon>Neognathae</taxon>
        <taxon>Neoaves</taxon>
        <taxon>Telluraves</taxon>
        <taxon>Australaves</taxon>
        <taxon>Passeriformes</taxon>
        <taxon>Thamnophilidae</taxon>
        <taxon>Willisornis</taxon>
    </lineage>
</organism>
<keyword evidence="2" id="KW-1185">Reference proteome</keyword>
<dbReference type="GO" id="GO:0016787">
    <property type="term" value="F:hydrolase activity"/>
    <property type="evidence" value="ECO:0007669"/>
    <property type="project" value="UniProtKB-KW"/>
</dbReference>
<protein>
    <submittedName>
        <fullName evidence="1">Ubiquitin carboxyl-terminal hydrolase 4</fullName>
    </submittedName>
</protein>
<name>A0ABQ9DV57_9PASS</name>
<comment type="caution">
    <text evidence="1">The sequence shown here is derived from an EMBL/GenBank/DDBJ whole genome shotgun (WGS) entry which is preliminary data.</text>
</comment>
<gene>
    <name evidence="1" type="ORF">WISP_08896</name>
</gene>
<accession>A0ABQ9DV57</accession>
<evidence type="ECO:0000313" key="2">
    <source>
        <dbReference type="Proteomes" id="UP001145742"/>
    </source>
</evidence>
<evidence type="ECO:0000313" key="1">
    <source>
        <dbReference type="EMBL" id="KAJ7427233.1"/>
    </source>
</evidence>
<sequence length="183" mass="21074">MEDTQTETETQAITPEVIVPIVKKKKRIRQSTGLPHLIIEEEGLEVFTQLLEEGEGAGQRPSTSSEEVRQIKQESEVTWSLNPSELQDLQRDYSRQAGEWILTWLLWCWDNGADSQQLEGLETKQLGSLSRDHEILKEIGKERAICSLWRQLLSSVREGYPFKEDLMSSPRKWTTADEGIQYL</sequence>
<dbReference type="InterPro" id="IPR053270">
    <property type="entry name" value="Fv1_restriction_factor"/>
</dbReference>
<dbReference type="PANTHER" id="PTHR48195">
    <property type="entry name" value="FRIEND VIRUS SUSCEPTIBILITY PROTEIN 1"/>
    <property type="match status" value="1"/>
</dbReference>
<reference evidence="1" key="1">
    <citation type="submission" date="2019-10" db="EMBL/GenBank/DDBJ databases">
        <authorList>
            <person name="Soares A.E.R."/>
            <person name="Aleixo A."/>
            <person name="Schneider P."/>
            <person name="Miyaki C.Y."/>
            <person name="Schneider M.P."/>
            <person name="Mello C."/>
            <person name="Vasconcelos A.T.R."/>
        </authorList>
    </citation>
    <scope>NUCLEOTIDE SEQUENCE</scope>
    <source>
        <tissue evidence="1">Muscle</tissue>
    </source>
</reference>
<keyword evidence="1" id="KW-0378">Hydrolase</keyword>
<dbReference type="Proteomes" id="UP001145742">
    <property type="component" value="Unassembled WGS sequence"/>
</dbReference>